<name>A0A9D2DAT7_9FIRM</name>
<dbReference type="EMBL" id="DXCD01000160">
    <property type="protein sequence ID" value="HIZ13467.1"/>
    <property type="molecule type" value="Genomic_DNA"/>
</dbReference>
<accession>A0A9D2DAT7</accession>
<protein>
    <recommendedName>
        <fullName evidence="4">DUF5640 domain-containing protein</fullName>
    </recommendedName>
</protein>
<dbReference type="AlphaFoldDB" id="A0A9D2DAT7"/>
<evidence type="ECO:0000313" key="3">
    <source>
        <dbReference type="Proteomes" id="UP000824017"/>
    </source>
</evidence>
<keyword evidence="1" id="KW-0732">Signal</keyword>
<evidence type="ECO:0000256" key="1">
    <source>
        <dbReference type="SAM" id="SignalP"/>
    </source>
</evidence>
<sequence length="239" mass="25814">MKKKFLVIVFAAVFCLAGCSGEDKPAKSTTDEVDKYAQEMEEGGEQGLIAPSEAVKNLLIKTWNVDGGSDVYTMNADGTGIKNEAPFTFECGFDEDNNITLEITLDDSEKTELYAIESDYTGYGLDLASLNGGEDIRLVPADLEILQMTDERAKGILGEWSDASGNQYVFEDDNKLTIKGSDGDTEGTYSAVQNSEGTLLLNLVVPGGSLEFAYTLNADQTQIELCSPGTDVVHVWTKG</sequence>
<comment type="caution">
    <text evidence="2">The sequence shown here is derived from an EMBL/GenBank/DDBJ whole genome shotgun (WGS) entry which is preliminary data.</text>
</comment>
<proteinExistence type="predicted"/>
<evidence type="ECO:0000313" key="2">
    <source>
        <dbReference type="EMBL" id="HIZ13467.1"/>
    </source>
</evidence>
<feature type="chain" id="PRO_5038516251" description="DUF5640 domain-containing protein" evidence="1">
    <location>
        <begin position="22"/>
        <end position="239"/>
    </location>
</feature>
<evidence type="ECO:0008006" key="4">
    <source>
        <dbReference type="Google" id="ProtNLM"/>
    </source>
</evidence>
<reference evidence="2" key="1">
    <citation type="journal article" date="2021" name="PeerJ">
        <title>Extensive microbial diversity within the chicken gut microbiome revealed by metagenomics and culture.</title>
        <authorList>
            <person name="Gilroy R."/>
            <person name="Ravi A."/>
            <person name="Getino M."/>
            <person name="Pursley I."/>
            <person name="Horton D.L."/>
            <person name="Alikhan N.F."/>
            <person name="Baker D."/>
            <person name="Gharbi K."/>
            <person name="Hall N."/>
            <person name="Watson M."/>
            <person name="Adriaenssens E.M."/>
            <person name="Foster-Nyarko E."/>
            <person name="Jarju S."/>
            <person name="Secka A."/>
            <person name="Antonio M."/>
            <person name="Oren A."/>
            <person name="Chaudhuri R.R."/>
            <person name="La Ragione R."/>
            <person name="Hildebrand F."/>
            <person name="Pallen M.J."/>
        </authorList>
    </citation>
    <scope>NUCLEOTIDE SEQUENCE</scope>
    <source>
        <strain evidence="2">ChiGjej1B1-13045</strain>
    </source>
</reference>
<feature type="signal peptide" evidence="1">
    <location>
        <begin position="1"/>
        <end position="21"/>
    </location>
</feature>
<organism evidence="2 3">
    <name type="scientific">Candidatus Mediterraneibacter stercorigallinarum</name>
    <dbReference type="NCBI Taxonomy" id="2838686"/>
    <lineage>
        <taxon>Bacteria</taxon>
        <taxon>Bacillati</taxon>
        <taxon>Bacillota</taxon>
        <taxon>Clostridia</taxon>
        <taxon>Lachnospirales</taxon>
        <taxon>Lachnospiraceae</taxon>
        <taxon>Mediterraneibacter</taxon>
    </lineage>
</organism>
<reference evidence="2" key="2">
    <citation type="submission" date="2021-04" db="EMBL/GenBank/DDBJ databases">
        <authorList>
            <person name="Gilroy R."/>
        </authorList>
    </citation>
    <scope>NUCLEOTIDE SEQUENCE</scope>
    <source>
        <strain evidence="2">ChiGjej1B1-13045</strain>
    </source>
</reference>
<dbReference type="Proteomes" id="UP000824017">
    <property type="component" value="Unassembled WGS sequence"/>
</dbReference>
<gene>
    <name evidence="2" type="ORF">H9817_06030</name>
</gene>